<proteinExistence type="predicted"/>
<evidence type="ECO:0000313" key="2">
    <source>
        <dbReference type="Proteomes" id="UP000540929"/>
    </source>
</evidence>
<dbReference type="EMBL" id="JACCAS010000001">
    <property type="protein sequence ID" value="NYH22402.1"/>
    <property type="molecule type" value="Genomic_DNA"/>
</dbReference>
<dbReference type="AlphaFoldDB" id="A0A7Z0B7J6"/>
<dbReference type="RefSeq" id="WP_179743454.1">
    <property type="nucleotide sequence ID" value="NZ_JACCAS010000001.1"/>
</dbReference>
<comment type="caution">
    <text evidence="1">The sequence shown here is derived from an EMBL/GenBank/DDBJ whole genome shotgun (WGS) entry which is preliminary data.</text>
</comment>
<reference evidence="1 2" key="1">
    <citation type="submission" date="2020-07" db="EMBL/GenBank/DDBJ databases">
        <title>Exploring microbial biodiversity for novel pathways involved in the catabolism of aromatic compounds derived from lignin.</title>
        <authorList>
            <person name="Elkins J."/>
        </authorList>
    </citation>
    <scope>NUCLEOTIDE SEQUENCE [LARGE SCALE GENOMIC DNA]</scope>
    <source>
        <strain evidence="1 2">H2C3C</strain>
    </source>
</reference>
<keyword evidence="2" id="KW-1185">Reference proteome</keyword>
<accession>A0A7Z0B7J6</accession>
<name>A0A7Z0B7J6_9BURK</name>
<evidence type="ECO:0000313" key="1">
    <source>
        <dbReference type="EMBL" id="NYH22402.1"/>
    </source>
</evidence>
<protein>
    <submittedName>
        <fullName evidence="1">Uncharacterized protein</fullName>
    </submittedName>
</protein>
<dbReference type="Proteomes" id="UP000540929">
    <property type="component" value="Unassembled WGS sequence"/>
</dbReference>
<gene>
    <name evidence="1" type="ORF">GGD40_001881</name>
</gene>
<organism evidence="1 2">
    <name type="scientific">Paraburkholderia bryophila</name>
    <dbReference type="NCBI Taxonomy" id="420952"/>
    <lineage>
        <taxon>Bacteria</taxon>
        <taxon>Pseudomonadati</taxon>
        <taxon>Pseudomonadota</taxon>
        <taxon>Betaproteobacteria</taxon>
        <taxon>Burkholderiales</taxon>
        <taxon>Burkholderiaceae</taxon>
        <taxon>Paraburkholderia</taxon>
    </lineage>
</organism>
<sequence length="51" mass="5624">MRDSFLVHCVVHKVGAAKSDDYPKLAKSKNAVKIRVADECITAGLKRLPGW</sequence>